<keyword evidence="2" id="KW-1133">Transmembrane helix</keyword>
<evidence type="ECO:0000256" key="2">
    <source>
        <dbReference type="SAM" id="Phobius"/>
    </source>
</evidence>
<feature type="region of interest" description="Disordered" evidence="1">
    <location>
        <begin position="189"/>
        <end position="226"/>
    </location>
</feature>
<name>A0AAW0Q3A2_9GOBI</name>
<evidence type="ECO:0000313" key="4">
    <source>
        <dbReference type="Proteomes" id="UP001460270"/>
    </source>
</evidence>
<dbReference type="Proteomes" id="UP001460270">
    <property type="component" value="Unassembled WGS sequence"/>
</dbReference>
<evidence type="ECO:0000313" key="3">
    <source>
        <dbReference type="EMBL" id="KAK7938682.1"/>
    </source>
</evidence>
<reference evidence="4" key="1">
    <citation type="submission" date="2024-04" db="EMBL/GenBank/DDBJ databases">
        <title>Salinicola lusitanus LLJ914,a marine bacterium isolated from the Okinawa Trough.</title>
        <authorList>
            <person name="Li J."/>
        </authorList>
    </citation>
    <scope>NUCLEOTIDE SEQUENCE [LARGE SCALE GENOMIC DNA]</scope>
</reference>
<evidence type="ECO:0008006" key="5">
    <source>
        <dbReference type="Google" id="ProtNLM"/>
    </source>
</evidence>
<dbReference type="GO" id="GO:0016020">
    <property type="term" value="C:membrane"/>
    <property type="evidence" value="ECO:0007669"/>
    <property type="project" value="TreeGrafter"/>
</dbReference>
<dbReference type="PANTHER" id="PTHR26451">
    <property type="entry name" value="G_PROTEIN_RECEP_F1_2 DOMAIN-CONTAINING PROTEIN"/>
    <property type="match status" value="1"/>
</dbReference>
<accession>A0AAW0Q3A2</accession>
<keyword evidence="2" id="KW-0472">Membrane</keyword>
<dbReference type="GO" id="GO:0004984">
    <property type="term" value="F:olfactory receptor activity"/>
    <property type="evidence" value="ECO:0007669"/>
    <property type="project" value="TreeGrafter"/>
</dbReference>
<protein>
    <recommendedName>
        <fullName evidence="5">G-protein coupled receptors family 1 profile domain-containing protein</fullName>
    </recommendedName>
</protein>
<dbReference type="InterPro" id="IPR052921">
    <property type="entry name" value="GPCR1_Superfamily_Member"/>
</dbReference>
<evidence type="ECO:0000256" key="1">
    <source>
        <dbReference type="SAM" id="MobiDB-lite"/>
    </source>
</evidence>
<dbReference type="PANTHER" id="PTHR26451:SF860">
    <property type="entry name" value="ODORANT RECEPTOR-RELATED"/>
    <property type="match status" value="1"/>
</dbReference>
<keyword evidence="4" id="KW-1185">Reference proteome</keyword>
<keyword evidence="2" id="KW-0812">Transmembrane</keyword>
<feature type="transmembrane region" description="Helical" evidence="2">
    <location>
        <begin position="25"/>
        <end position="47"/>
    </location>
</feature>
<dbReference type="AlphaFoldDB" id="A0AAW0Q3A2"/>
<dbReference type="EMBL" id="JBBPFD010000002">
    <property type="protein sequence ID" value="KAK7938682.1"/>
    <property type="molecule type" value="Genomic_DNA"/>
</dbReference>
<dbReference type="SUPFAM" id="SSF81321">
    <property type="entry name" value="Family A G protein-coupled receptor-like"/>
    <property type="match status" value="1"/>
</dbReference>
<dbReference type="GO" id="GO:0005549">
    <property type="term" value="F:odorant binding"/>
    <property type="evidence" value="ECO:0007669"/>
    <property type="project" value="TreeGrafter"/>
</dbReference>
<proteinExistence type="predicted"/>
<comment type="caution">
    <text evidence="3">The sequence shown here is derived from an EMBL/GenBank/DDBJ whole genome shotgun (WGS) entry which is preliminary data.</text>
</comment>
<sequence>MAYDRFVAICQPLHYHTKMTVRKTVTLWMTGVSYPFMCCSVGLYLTIQTPLCDNKLTRLFCTNWTVVKNSCVDTTLSNAFDLSLIRLETIKINPIITAVLSLEYLMVPSINNPLIYGLKLPQIRAAVSQRFRVRVKTALLNFQASERGVHQSNTTLCSPLTSRGKKDWHRVASSKSDYTCATIRGCAKPPQSIAPTHPTRGANDQRPQGKDSRIQGYLSQEHPFLL</sequence>
<organism evidence="3 4">
    <name type="scientific">Mugilogobius chulae</name>
    <name type="common">yellowstripe goby</name>
    <dbReference type="NCBI Taxonomy" id="88201"/>
    <lineage>
        <taxon>Eukaryota</taxon>
        <taxon>Metazoa</taxon>
        <taxon>Chordata</taxon>
        <taxon>Craniata</taxon>
        <taxon>Vertebrata</taxon>
        <taxon>Euteleostomi</taxon>
        <taxon>Actinopterygii</taxon>
        <taxon>Neopterygii</taxon>
        <taxon>Teleostei</taxon>
        <taxon>Neoteleostei</taxon>
        <taxon>Acanthomorphata</taxon>
        <taxon>Gobiaria</taxon>
        <taxon>Gobiiformes</taxon>
        <taxon>Gobioidei</taxon>
        <taxon>Gobiidae</taxon>
        <taxon>Gobionellinae</taxon>
        <taxon>Mugilogobius</taxon>
    </lineage>
</organism>
<gene>
    <name evidence="3" type="ORF">WMY93_002008</name>
</gene>
<dbReference type="Gene3D" id="1.20.1070.10">
    <property type="entry name" value="Rhodopsin 7-helix transmembrane proteins"/>
    <property type="match status" value="1"/>
</dbReference>